<keyword evidence="3" id="KW-1185">Reference proteome</keyword>
<feature type="compositionally biased region" description="Polar residues" evidence="1">
    <location>
        <begin position="658"/>
        <end position="669"/>
    </location>
</feature>
<dbReference type="PROSITE" id="PS51257">
    <property type="entry name" value="PROKAR_LIPOPROTEIN"/>
    <property type="match status" value="1"/>
</dbReference>
<reference evidence="2 3" key="1">
    <citation type="journal article" date="2021" name="Int. J. Syst. Evol. Microbiol.">
        <title>Steroidobacter gossypii sp. nov., isolated from soil of cotton cropping field.</title>
        <authorList>
            <person name="Huang R."/>
            <person name="Yang S."/>
            <person name="Zhen C."/>
            <person name="Liu W."/>
        </authorList>
    </citation>
    <scope>NUCLEOTIDE SEQUENCE [LARGE SCALE GENOMIC DNA]</scope>
    <source>
        <strain evidence="2 3">S1-65</strain>
    </source>
</reference>
<name>A0ABS1X4X6_9GAMM</name>
<dbReference type="PANTHER" id="PTHR38731">
    <property type="entry name" value="LIPL45-RELATED LIPOPROTEIN-RELATED"/>
    <property type="match status" value="1"/>
</dbReference>
<comment type="caution">
    <text evidence="2">The sequence shown here is derived from an EMBL/GenBank/DDBJ whole genome shotgun (WGS) entry which is preliminary data.</text>
</comment>
<accession>A0ABS1X4X6</accession>
<dbReference type="InterPro" id="IPR046535">
    <property type="entry name" value="DUF6600"/>
</dbReference>
<dbReference type="Pfam" id="PF20245">
    <property type="entry name" value="DUF6600"/>
    <property type="match status" value="1"/>
</dbReference>
<feature type="compositionally biased region" description="Polar residues" evidence="1">
    <location>
        <begin position="582"/>
        <end position="593"/>
    </location>
</feature>
<dbReference type="Proteomes" id="UP000661077">
    <property type="component" value="Unassembled WGS sequence"/>
</dbReference>
<sequence>MIPGKASAPAARRPKDGNIVANSLTHWLAIVACAAAAASFNVARAQEPAEVIEPEPVIESNGAEPTAEPVVEPESSRATPVVDPPSRVARLGHVDGDVTVAPAGTDEWAEAVLNRPLTSGDRLWVERGGRAELQIGSAAVYLDGDTGFGFIELDDEVLQASLTEGAATLRVRRLAEGETIQVETPHSTVVLNKVGEYHLEVDKSGDRTIVKTRSGEAQVTGGGSQRFTVRDNERGIFSGVDSLTGHIDRLGPRTAFENWANDRDARNERSKSSRYVSRDVIGYEDLDDHGEWISEPEYGYVWRPTYVVHNWAPYRYGRWVYVSPWGWSWVDDARWGFAPFHYGRWAHIRNRWCWVPGPRHIRPVYAPALVGWVGGPSVGISVSFGNVGWYPLGPRDLYYPGYRHTPRYIRYVNVSNTYIINNNYFYGRRLPPPRFDHRHYPGGVTTVSRDFFVGGRRIGDHWVRLDENRLRNYHAERQPPAIAPYRESVLGGSIRQPPRDATRFTRGGDYFAGRVPFHRERTAIENNGGRPIGRNQLIDRSGPKRGGDFHVVRPRVSPGELNRGRPEGAVGLSGTVRGPRELNNNSVRDWQNQRNRERVEILRGVESSRPEPRRSDHLHRPPSSTVQPGGTSYYRPTPKDYARGSGSVHRNEPRESRQYSPPRQYSQPRSEPRRTYTPPPRQEPRSQPQPRVDRSTPRSSPSNNNSGSRGGSAARPWNTPKSRPD</sequence>
<feature type="compositionally biased region" description="Low complexity" evidence="1">
    <location>
        <begin position="53"/>
        <end position="73"/>
    </location>
</feature>
<feature type="compositionally biased region" description="Basic and acidic residues" evidence="1">
    <location>
        <begin position="541"/>
        <end position="551"/>
    </location>
</feature>
<evidence type="ECO:0000313" key="3">
    <source>
        <dbReference type="Proteomes" id="UP000661077"/>
    </source>
</evidence>
<organism evidence="2 3">
    <name type="scientific">Steroidobacter gossypii</name>
    <dbReference type="NCBI Taxonomy" id="2805490"/>
    <lineage>
        <taxon>Bacteria</taxon>
        <taxon>Pseudomonadati</taxon>
        <taxon>Pseudomonadota</taxon>
        <taxon>Gammaproteobacteria</taxon>
        <taxon>Steroidobacterales</taxon>
        <taxon>Steroidobacteraceae</taxon>
        <taxon>Steroidobacter</taxon>
    </lineage>
</organism>
<evidence type="ECO:0008006" key="4">
    <source>
        <dbReference type="Google" id="ProtNLM"/>
    </source>
</evidence>
<protein>
    <recommendedName>
        <fullName evidence="4">FecR protein domain-containing protein</fullName>
    </recommendedName>
</protein>
<dbReference type="EMBL" id="JAEVLS010000008">
    <property type="protein sequence ID" value="MBM0108273.1"/>
    <property type="molecule type" value="Genomic_DNA"/>
</dbReference>
<feature type="compositionally biased region" description="Basic and acidic residues" evidence="1">
    <location>
        <begin position="594"/>
        <end position="619"/>
    </location>
</feature>
<feature type="region of interest" description="Disordered" evidence="1">
    <location>
        <begin position="524"/>
        <end position="725"/>
    </location>
</feature>
<feature type="compositionally biased region" description="Low complexity" evidence="1">
    <location>
        <begin position="697"/>
        <end position="716"/>
    </location>
</feature>
<dbReference type="PANTHER" id="PTHR38731:SF3">
    <property type="entry name" value="BLL6125 PROTEIN"/>
    <property type="match status" value="1"/>
</dbReference>
<evidence type="ECO:0000313" key="2">
    <source>
        <dbReference type="EMBL" id="MBM0108273.1"/>
    </source>
</evidence>
<gene>
    <name evidence="2" type="ORF">JM946_26380</name>
</gene>
<dbReference type="RefSeq" id="WP_203170424.1">
    <property type="nucleotide sequence ID" value="NZ_JAEVLS010000008.1"/>
</dbReference>
<feature type="region of interest" description="Disordered" evidence="1">
    <location>
        <begin position="53"/>
        <end position="84"/>
    </location>
</feature>
<proteinExistence type="predicted"/>
<evidence type="ECO:0000256" key="1">
    <source>
        <dbReference type="SAM" id="MobiDB-lite"/>
    </source>
</evidence>